<dbReference type="PANTHER" id="PTHR34427:SF5">
    <property type="entry name" value="DUF4283 DOMAIN-CONTAINING PROTEIN"/>
    <property type="match status" value="1"/>
</dbReference>
<name>A0A9D4YB05_PEA</name>
<sequence>MTSGSLASKALMASESSAYEGVRGWNNLAFEAATSKGLESEAASEEWLESEATSEERLESKDAESKVSAYDVLIKAYVRVVINLEESAVGEISDLIRKAKQWWSQWFTKIREWMEEDVNNERITWLRCYGIPCKTWNYSFFEMLANMVGKFVCADENTSKGVCMDVARFMVKTKCALVLNETFNVPVNDVTFRIKMTEDTNCPLRIMAENSIQKKISSSEPESEVSWSKLNVKNGEDRFQSEDKSCRESDFGATITTAKASSEKRTNDGGVLQIKRPNMRVLGCCVLEGDLSAEYPIESFSLPSFFNLLSKKDPSCRPSSSLVSYKD</sequence>
<protein>
    <recommendedName>
        <fullName evidence="4">DUF4283 domain-containing protein</fullName>
    </recommendedName>
</protein>
<dbReference type="EMBL" id="JAMSHJ010000002">
    <property type="protein sequence ID" value="KAI5433875.1"/>
    <property type="molecule type" value="Genomic_DNA"/>
</dbReference>
<evidence type="ECO:0000313" key="2">
    <source>
        <dbReference type="EMBL" id="KAI5433875.1"/>
    </source>
</evidence>
<evidence type="ECO:0000313" key="3">
    <source>
        <dbReference type="Proteomes" id="UP001058974"/>
    </source>
</evidence>
<comment type="caution">
    <text evidence="2">The sequence shown here is derived from an EMBL/GenBank/DDBJ whole genome shotgun (WGS) entry which is preliminary data.</text>
</comment>
<feature type="region of interest" description="Disordered" evidence="1">
    <location>
        <begin position="37"/>
        <end position="56"/>
    </location>
</feature>
<reference evidence="2 3" key="1">
    <citation type="journal article" date="2022" name="Nat. Genet.">
        <title>Improved pea reference genome and pan-genome highlight genomic features and evolutionary characteristics.</title>
        <authorList>
            <person name="Yang T."/>
            <person name="Liu R."/>
            <person name="Luo Y."/>
            <person name="Hu S."/>
            <person name="Wang D."/>
            <person name="Wang C."/>
            <person name="Pandey M.K."/>
            <person name="Ge S."/>
            <person name="Xu Q."/>
            <person name="Li N."/>
            <person name="Li G."/>
            <person name="Huang Y."/>
            <person name="Saxena R.K."/>
            <person name="Ji Y."/>
            <person name="Li M."/>
            <person name="Yan X."/>
            <person name="He Y."/>
            <person name="Liu Y."/>
            <person name="Wang X."/>
            <person name="Xiang C."/>
            <person name="Varshney R.K."/>
            <person name="Ding H."/>
            <person name="Gao S."/>
            <person name="Zong X."/>
        </authorList>
    </citation>
    <scope>NUCLEOTIDE SEQUENCE [LARGE SCALE GENOMIC DNA]</scope>
    <source>
        <strain evidence="2 3">cv. Zhongwan 6</strain>
    </source>
</reference>
<dbReference type="Gramene" id="Psat02G0092400-T1">
    <property type="protein sequence ID" value="KAI5433875.1"/>
    <property type="gene ID" value="KIW84_020924"/>
</dbReference>
<organism evidence="2 3">
    <name type="scientific">Pisum sativum</name>
    <name type="common">Garden pea</name>
    <name type="synonym">Lathyrus oleraceus</name>
    <dbReference type="NCBI Taxonomy" id="3888"/>
    <lineage>
        <taxon>Eukaryota</taxon>
        <taxon>Viridiplantae</taxon>
        <taxon>Streptophyta</taxon>
        <taxon>Embryophyta</taxon>
        <taxon>Tracheophyta</taxon>
        <taxon>Spermatophyta</taxon>
        <taxon>Magnoliopsida</taxon>
        <taxon>eudicotyledons</taxon>
        <taxon>Gunneridae</taxon>
        <taxon>Pentapetalae</taxon>
        <taxon>rosids</taxon>
        <taxon>fabids</taxon>
        <taxon>Fabales</taxon>
        <taxon>Fabaceae</taxon>
        <taxon>Papilionoideae</taxon>
        <taxon>50 kb inversion clade</taxon>
        <taxon>NPAAA clade</taxon>
        <taxon>Hologalegina</taxon>
        <taxon>IRL clade</taxon>
        <taxon>Fabeae</taxon>
        <taxon>Lathyrus</taxon>
    </lineage>
</organism>
<dbReference type="Proteomes" id="UP001058974">
    <property type="component" value="Chromosome 2"/>
</dbReference>
<gene>
    <name evidence="2" type="ORF">KIW84_020924</name>
</gene>
<feature type="compositionally biased region" description="Acidic residues" evidence="1">
    <location>
        <begin position="42"/>
        <end position="53"/>
    </location>
</feature>
<evidence type="ECO:0000256" key="1">
    <source>
        <dbReference type="SAM" id="MobiDB-lite"/>
    </source>
</evidence>
<evidence type="ECO:0008006" key="4">
    <source>
        <dbReference type="Google" id="ProtNLM"/>
    </source>
</evidence>
<dbReference type="AlphaFoldDB" id="A0A9D4YB05"/>
<keyword evidence="3" id="KW-1185">Reference proteome</keyword>
<proteinExistence type="predicted"/>
<accession>A0A9D4YB05</accession>
<dbReference type="PANTHER" id="PTHR34427">
    <property type="entry name" value="DUF4283 DOMAIN PROTEIN"/>
    <property type="match status" value="1"/>
</dbReference>